<evidence type="ECO:0000313" key="2">
    <source>
        <dbReference type="EMBL" id="KAL0953140.1"/>
    </source>
</evidence>
<dbReference type="PANTHER" id="PTHR38248">
    <property type="entry name" value="FUNK1 6"/>
    <property type="match status" value="1"/>
</dbReference>
<gene>
    <name evidence="2" type="ORF">HGRIS_004408</name>
</gene>
<dbReference type="InterPro" id="IPR040976">
    <property type="entry name" value="Pkinase_fungal"/>
</dbReference>
<name>A0ABR3JDF3_9AGAR</name>
<feature type="domain" description="Fungal-type protein kinase" evidence="1">
    <location>
        <begin position="39"/>
        <end position="165"/>
    </location>
</feature>
<comment type="caution">
    <text evidence="2">The sequence shown here is derived from an EMBL/GenBank/DDBJ whole genome shotgun (WGS) entry which is preliminary data.</text>
</comment>
<dbReference type="SUPFAM" id="SSF56112">
    <property type="entry name" value="Protein kinase-like (PK-like)"/>
    <property type="match status" value="1"/>
</dbReference>
<dbReference type="PANTHER" id="PTHR38248:SF2">
    <property type="entry name" value="FUNK1 11"/>
    <property type="match status" value="1"/>
</dbReference>
<dbReference type="InterPro" id="IPR008266">
    <property type="entry name" value="Tyr_kinase_AS"/>
</dbReference>
<dbReference type="PROSITE" id="PS00109">
    <property type="entry name" value="PROTEIN_KINASE_TYR"/>
    <property type="match status" value="1"/>
</dbReference>
<dbReference type="InterPro" id="IPR011009">
    <property type="entry name" value="Kinase-like_dom_sf"/>
</dbReference>
<dbReference type="Gene3D" id="1.10.510.10">
    <property type="entry name" value="Transferase(Phosphotransferase) domain 1"/>
    <property type="match status" value="1"/>
</dbReference>
<dbReference type="Proteomes" id="UP001556367">
    <property type="component" value="Unassembled WGS sequence"/>
</dbReference>
<accession>A0ABR3JDF3</accession>
<protein>
    <recommendedName>
        <fullName evidence="1">Fungal-type protein kinase domain-containing protein</fullName>
    </recommendedName>
</protein>
<feature type="domain" description="Fungal-type protein kinase" evidence="1">
    <location>
        <begin position="216"/>
        <end position="438"/>
    </location>
</feature>
<proteinExistence type="predicted"/>
<reference evidence="3" key="1">
    <citation type="submission" date="2024-06" db="EMBL/GenBank/DDBJ databases">
        <title>Multi-omics analyses provide insights into the biosynthesis of the anticancer antibiotic pleurotin in Hohenbuehelia grisea.</title>
        <authorList>
            <person name="Weaver J.A."/>
            <person name="Alberti F."/>
        </authorList>
    </citation>
    <scope>NUCLEOTIDE SEQUENCE [LARGE SCALE GENOMIC DNA]</scope>
    <source>
        <strain evidence="3">T-177</strain>
    </source>
</reference>
<dbReference type="EMBL" id="JASNQZ010000008">
    <property type="protein sequence ID" value="KAL0953140.1"/>
    <property type="molecule type" value="Genomic_DNA"/>
</dbReference>
<dbReference type="Pfam" id="PF17667">
    <property type="entry name" value="Pkinase_fungal"/>
    <property type="match status" value="2"/>
</dbReference>
<keyword evidence="3" id="KW-1185">Reference proteome</keyword>
<sequence>MLESATSKLTLRPDILALKNGLLEGSASWYAAILAGKVKGDWAHLLLQAGTYARSLFAATDHRTFVPILALCHLTSEFRLLFYHRSGMLATHAMNLKTEAGFRDLVSTIVGVWLWRAPFQAGYESTQTPKYFSFNDIKYHIHSVVCRRQAIRGRTTTVYAVKRSEVPDGQSRYFATPRVDCGGREWMCLNPFDLVVKPTEPYNGEESMETQSLPVDLPDSFIVKCSYQPRIRDSEVNVFSAVQGYIGIQDIIAEYEAVNFSIPDDKIVTPWRPTYRGDSVPVNESDEDHNDLVSLPYESRVHRHLIIRTVGMHLTKDLTFRQVGLAMLHALIGHCALFTQGGYLHRDVSNGNILVLSEPQQFRRIPPILDGIITVDICNAVLIDGDIATKWGTRANASDRLGTLPFVSARLLNLWLDGEAITHTPIDDLESFAWVLLYNALAWTPAKSRSRSEIRWWNNLDDKNLEHLSNYKTLAIAVHWADTMEHDQLKISGIVQPFASLLYQWFRTTKKYCRSLSRYEKEHRGSDEFSKLFTDAYQELVRVVKDECDKLPDTLIDTVVLLKEKNTTTLR</sequence>
<evidence type="ECO:0000259" key="1">
    <source>
        <dbReference type="Pfam" id="PF17667"/>
    </source>
</evidence>
<organism evidence="2 3">
    <name type="scientific">Hohenbuehelia grisea</name>
    <dbReference type="NCBI Taxonomy" id="104357"/>
    <lineage>
        <taxon>Eukaryota</taxon>
        <taxon>Fungi</taxon>
        <taxon>Dikarya</taxon>
        <taxon>Basidiomycota</taxon>
        <taxon>Agaricomycotina</taxon>
        <taxon>Agaricomycetes</taxon>
        <taxon>Agaricomycetidae</taxon>
        <taxon>Agaricales</taxon>
        <taxon>Pleurotineae</taxon>
        <taxon>Pleurotaceae</taxon>
        <taxon>Hohenbuehelia</taxon>
    </lineage>
</organism>
<evidence type="ECO:0000313" key="3">
    <source>
        <dbReference type="Proteomes" id="UP001556367"/>
    </source>
</evidence>